<proteinExistence type="predicted"/>
<organism evidence="1 2">
    <name type="scientific">Circinella minor</name>
    <dbReference type="NCBI Taxonomy" id="1195481"/>
    <lineage>
        <taxon>Eukaryota</taxon>
        <taxon>Fungi</taxon>
        <taxon>Fungi incertae sedis</taxon>
        <taxon>Mucoromycota</taxon>
        <taxon>Mucoromycotina</taxon>
        <taxon>Mucoromycetes</taxon>
        <taxon>Mucorales</taxon>
        <taxon>Lichtheimiaceae</taxon>
        <taxon>Circinella</taxon>
    </lineage>
</organism>
<dbReference type="Gene3D" id="1.20.900.10">
    <property type="entry name" value="Dbl homology (DH) domain"/>
    <property type="match status" value="1"/>
</dbReference>
<feature type="non-terminal residue" evidence="1">
    <location>
        <position position="1"/>
    </location>
</feature>
<comment type="caution">
    <text evidence="1">The sequence shown here is derived from an EMBL/GenBank/DDBJ whole genome shotgun (WGS) entry which is preliminary data.</text>
</comment>
<keyword evidence="2" id="KW-1185">Reference proteome</keyword>
<dbReference type="AlphaFoldDB" id="A0A8H7S503"/>
<evidence type="ECO:0000313" key="2">
    <source>
        <dbReference type="Proteomes" id="UP000646827"/>
    </source>
</evidence>
<gene>
    <name evidence="1" type="ORF">INT45_011616</name>
</gene>
<evidence type="ECO:0000313" key="1">
    <source>
        <dbReference type="EMBL" id="KAG2222806.1"/>
    </source>
</evidence>
<name>A0A8H7S503_9FUNG</name>
<reference evidence="1 2" key="1">
    <citation type="submission" date="2020-12" db="EMBL/GenBank/DDBJ databases">
        <title>Metabolic potential, ecology and presence of endohyphal bacteria is reflected in genomic diversity of Mucoromycotina.</title>
        <authorList>
            <person name="Muszewska A."/>
            <person name="Okrasinska A."/>
            <person name="Steczkiewicz K."/>
            <person name="Drgas O."/>
            <person name="Orlowska M."/>
            <person name="Perlinska-Lenart U."/>
            <person name="Aleksandrzak-Piekarczyk T."/>
            <person name="Szatraj K."/>
            <person name="Zielenkiewicz U."/>
            <person name="Pilsyk S."/>
            <person name="Malc E."/>
            <person name="Mieczkowski P."/>
            <person name="Kruszewska J.S."/>
            <person name="Biernat P."/>
            <person name="Pawlowska J."/>
        </authorList>
    </citation>
    <scope>NUCLEOTIDE SEQUENCE [LARGE SCALE GENOMIC DNA]</scope>
    <source>
        <strain evidence="1 2">CBS 142.35</strain>
    </source>
</reference>
<dbReference type="Proteomes" id="UP000646827">
    <property type="component" value="Unassembled WGS sequence"/>
</dbReference>
<dbReference type="EMBL" id="JAEPRB010000074">
    <property type="protein sequence ID" value="KAG2222806.1"/>
    <property type="molecule type" value="Genomic_DNA"/>
</dbReference>
<dbReference type="InterPro" id="IPR035899">
    <property type="entry name" value="DBL_dom_sf"/>
</dbReference>
<dbReference type="SUPFAM" id="SSF48065">
    <property type="entry name" value="DBL homology domain (DH-domain)"/>
    <property type="match status" value="1"/>
</dbReference>
<sequence>QIASIWMKQMVTAAPDFSELLKYTHHVLKVNKRFHTKLVKVASTHKAMKELGDVLMQWIEDMEIPYSNFARSFIPNLNKRSEITNNVSIHRFLEVR</sequence>
<accession>A0A8H7S503</accession>
<dbReference type="OrthoDB" id="6244550at2759"/>
<protein>
    <submittedName>
        <fullName evidence="1">Uncharacterized protein</fullName>
    </submittedName>
</protein>